<dbReference type="Pfam" id="PF06475">
    <property type="entry name" value="Glycolipid_bind"/>
    <property type="match status" value="1"/>
</dbReference>
<proteinExistence type="predicted"/>
<reference evidence="1 2" key="1">
    <citation type="submission" date="2020-08" db="EMBL/GenBank/DDBJ databases">
        <title>Sequencing the genomes of 1000 actinobacteria strains.</title>
        <authorList>
            <person name="Klenk H.-P."/>
        </authorList>
    </citation>
    <scope>NUCLEOTIDE SEQUENCE [LARGE SCALE GENOMIC DNA]</scope>
    <source>
        <strain evidence="1 2">DSM 43036</strain>
    </source>
</reference>
<name>A0ABR6M6U9_MICEC</name>
<accession>A0ABR6M6U9</accession>
<protein>
    <recommendedName>
        <fullName evidence="3">Glycolipid-binding domain-containing protein</fullName>
    </recommendedName>
</protein>
<dbReference type="InterPro" id="IPR009467">
    <property type="entry name" value="Glycolipid-bd_prot_put"/>
</dbReference>
<comment type="caution">
    <text evidence="1">The sequence shown here is derived from an EMBL/GenBank/DDBJ whole genome shotgun (WGS) entry which is preliminary data.</text>
</comment>
<organism evidence="1 2">
    <name type="scientific">Micromonospora echinospora</name>
    <name type="common">Micromonospora purpurea</name>
    <dbReference type="NCBI Taxonomy" id="1877"/>
    <lineage>
        <taxon>Bacteria</taxon>
        <taxon>Bacillati</taxon>
        <taxon>Actinomycetota</taxon>
        <taxon>Actinomycetes</taxon>
        <taxon>Micromonosporales</taxon>
        <taxon>Micromonosporaceae</taxon>
        <taxon>Micromonospora</taxon>
    </lineage>
</organism>
<evidence type="ECO:0000313" key="1">
    <source>
        <dbReference type="EMBL" id="MBB5111060.1"/>
    </source>
</evidence>
<dbReference type="SUPFAM" id="SSF159275">
    <property type="entry name" value="PA1994-like"/>
    <property type="match status" value="1"/>
</dbReference>
<gene>
    <name evidence="1" type="ORF">FHU28_000899</name>
</gene>
<dbReference type="EMBL" id="JACHJC010000001">
    <property type="protein sequence ID" value="MBB5111060.1"/>
    <property type="molecule type" value="Genomic_DNA"/>
</dbReference>
<sequence>MALRAAAAFAHPLPLAAGSRNVRTMPKSLFWARTDTAGSEHVVLDGGQGLTAQGVALAVDPIPYTCRYRLALAPDWSTSRLEVEAEGAGWSRSVRLERGQDGWRVRTGEEGDLDAALSAAGHPPAGLPGTDDPGRLDDALDIDLGGSPLTNTMPIRRIGLGRLPADMATAVTVAWVLLPGLAVIPAEQVYTSLGPGRVRYASGTFTADLEVDPEGFVVRYPGLAERVDPR</sequence>
<evidence type="ECO:0008006" key="3">
    <source>
        <dbReference type="Google" id="ProtNLM"/>
    </source>
</evidence>
<keyword evidence="2" id="KW-1185">Reference proteome</keyword>
<evidence type="ECO:0000313" key="2">
    <source>
        <dbReference type="Proteomes" id="UP000618986"/>
    </source>
</evidence>
<dbReference type="Proteomes" id="UP000618986">
    <property type="component" value="Unassembled WGS sequence"/>
</dbReference>